<comment type="caution">
    <text evidence="2">The sequence shown here is derived from an EMBL/GenBank/DDBJ whole genome shotgun (WGS) entry which is preliminary data.</text>
</comment>
<gene>
    <name evidence="2" type="ORF">J4Q44_G00308760</name>
</gene>
<accession>A0AAN8L528</accession>
<feature type="region of interest" description="Disordered" evidence="1">
    <location>
        <begin position="38"/>
        <end position="139"/>
    </location>
</feature>
<dbReference type="Proteomes" id="UP001356427">
    <property type="component" value="Unassembled WGS sequence"/>
</dbReference>
<feature type="non-terminal residue" evidence="2">
    <location>
        <position position="139"/>
    </location>
</feature>
<dbReference type="AlphaFoldDB" id="A0AAN8L528"/>
<dbReference type="EMBL" id="JAGTTL010000029">
    <property type="protein sequence ID" value="KAK6299366.1"/>
    <property type="molecule type" value="Genomic_DNA"/>
</dbReference>
<name>A0AAN8L528_9TELE</name>
<reference evidence="2 3" key="1">
    <citation type="submission" date="2021-04" db="EMBL/GenBank/DDBJ databases">
        <authorList>
            <person name="De Guttry C."/>
            <person name="Zahm M."/>
            <person name="Klopp C."/>
            <person name="Cabau C."/>
            <person name="Louis A."/>
            <person name="Berthelot C."/>
            <person name="Parey E."/>
            <person name="Roest Crollius H."/>
            <person name="Montfort J."/>
            <person name="Robinson-Rechavi M."/>
            <person name="Bucao C."/>
            <person name="Bouchez O."/>
            <person name="Gislard M."/>
            <person name="Lluch J."/>
            <person name="Milhes M."/>
            <person name="Lampietro C."/>
            <person name="Lopez Roques C."/>
            <person name="Donnadieu C."/>
            <person name="Braasch I."/>
            <person name="Desvignes T."/>
            <person name="Postlethwait J."/>
            <person name="Bobe J."/>
            <person name="Wedekind C."/>
            <person name="Guiguen Y."/>
        </authorList>
    </citation>
    <scope>NUCLEOTIDE SEQUENCE [LARGE SCALE GENOMIC DNA]</scope>
    <source>
        <strain evidence="2">Cs_M1</strain>
        <tissue evidence="2">Blood</tissue>
    </source>
</reference>
<organism evidence="2 3">
    <name type="scientific">Coregonus suidteri</name>
    <dbReference type="NCBI Taxonomy" id="861788"/>
    <lineage>
        <taxon>Eukaryota</taxon>
        <taxon>Metazoa</taxon>
        <taxon>Chordata</taxon>
        <taxon>Craniata</taxon>
        <taxon>Vertebrata</taxon>
        <taxon>Euteleostomi</taxon>
        <taxon>Actinopterygii</taxon>
        <taxon>Neopterygii</taxon>
        <taxon>Teleostei</taxon>
        <taxon>Protacanthopterygii</taxon>
        <taxon>Salmoniformes</taxon>
        <taxon>Salmonidae</taxon>
        <taxon>Coregoninae</taxon>
        <taxon>Coregonus</taxon>
    </lineage>
</organism>
<evidence type="ECO:0000313" key="3">
    <source>
        <dbReference type="Proteomes" id="UP001356427"/>
    </source>
</evidence>
<feature type="compositionally biased region" description="Polar residues" evidence="1">
    <location>
        <begin position="43"/>
        <end position="95"/>
    </location>
</feature>
<feature type="compositionally biased region" description="Polar residues" evidence="1">
    <location>
        <begin position="108"/>
        <end position="139"/>
    </location>
</feature>
<sequence>KNRLLITQSCLDIHWHGFLGCGLWRTWVLWGMWYPHNREQGRKSNLQPATSTGNQTSSQPPLNRKSNLQPATSTGNQTSSQPPQQENQISSQPPQQEIKPPASHLNRKSNLQPATSTGNQTPASHLNRKSNLQPATSTG</sequence>
<evidence type="ECO:0000313" key="2">
    <source>
        <dbReference type="EMBL" id="KAK6299366.1"/>
    </source>
</evidence>
<protein>
    <submittedName>
        <fullName evidence="2">Uncharacterized protein</fullName>
    </submittedName>
</protein>
<proteinExistence type="predicted"/>
<keyword evidence="3" id="KW-1185">Reference proteome</keyword>
<evidence type="ECO:0000256" key="1">
    <source>
        <dbReference type="SAM" id="MobiDB-lite"/>
    </source>
</evidence>
<feature type="non-terminal residue" evidence="2">
    <location>
        <position position="1"/>
    </location>
</feature>